<keyword evidence="4" id="KW-1185">Reference proteome</keyword>
<dbReference type="Gene3D" id="1.10.10.10">
    <property type="entry name" value="Winged helix-like DNA-binding domain superfamily/Winged helix DNA-binding domain"/>
    <property type="match status" value="1"/>
</dbReference>
<dbReference type="PANTHER" id="PTHR43736:SF4">
    <property type="entry name" value="SLR1690 PROTEIN"/>
    <property type="match status" value="1"/>
</dbReference>
<feature type="region of interest" description="Disordered" evidence="1">
    <location>
        <begin position="1"/>
        <end position="37"/>
    </location>
</feature>
<keyword evidence="3" id="KW-0378">Hydrolase</keyword>
<dbReference type="Proteomes" id="UP000199013">
    <property type="component" value="Unassembled WGS sequence"/>
</dbReference>
<protein>
    <submittedName>
        <fullName evidence="3">NUDIX hydrolase</fullName>
    </submittedName>
</protein>
<organism evidence="3 4">
    <name type="scientific">Candidatus Protofrankia californiensis</name>
    <dbReference type="NCBI Taxonomy" id="1839754"/>
    <lineage>
        <taxon>Bacteria</taxon>
        <taxon>Bacillati</taxon>
        <taxon>Actinomycetota</taxon>
        <taxon>Actinomycetes</taxon>
        <taxon>Frankiales</taxon>
        <taxon>Frankiaceae</taxon>
        <taxon>Protofrankia</taxon>
    </lineage>
</organism>
<gene>
    <name evidence="3" type="ORF">FDG2_1847</name>
</gene>
<evidence type="ECO:0000313" key="4">
    <source>
        <dbReference type="Proteomes" id="UP000199013"/>
    </source>
</evidence>
<dbReference type="SUPFAM" id="SSF55811">
    <property type="entry name" value="Nudix"/>
    <property type="match status" value="1"/>
</dbReference>
<dbReference type="InterPro" id="IPR036388">
    <property type="entry name" value="WH-like_DNA-bd_sf"/>
</dbReference>
<dbReference type="AlphaFoldDB" id="A0A1C3NWG4"/>
<evidence type="ECO:0000313" key="3">
    <source>
        <dbReference type="EMBL" id="SBW20928.1"/>
    </source>
</evidence>
<dbReference type="GO" id="GO:0016787">
    <property type="term" value="F:hydrolase activity"/>
    <property type="evidence" value="ECO:0007669"/>
    <property type="project" value="UniProtKB-KW"/>
</dbReference>
<dbReference type="SUPFAM" id="SSF46785">
    <property type="entry name" value="Winged helix' DNA-binding domain"/>
    <property type="match status" value="1"/>
</dbReference>
<accession>A0A1C3NWG4</accession>
<reference evidence="4" key="1">
    <citation type="submission" date="2016-02" db="EMBL/GenBank/DDBJ databases">
        <authorList>
            <person name="Wibberg D."/>
        </authorList>
    </citation>
    <scope>NUCLEOTIDE SEQUENCE [LARGE SCALE GENOMIC DNA]</scope>
</reference>
<dbReference type="CDD" id="cd18873">
    <property type="entry name" value="NUDIX_NadM_like"/>
    <property type="match status" value="1"/>
</dbReference>
<dbReference type="PANTHER" id="PTHR43736">
    <property type="entry name" value="ADP-RIBOSE PYROPHOSPHATASE"/>
    <property type="match status" value="1"/>
</dbReference>
<feature type="domain" description="Nudix hydrolase" evidence="2">
    <location>
        <begin position="38"/>
        <end position="182"/>
    </location>
</feature>
<name>A0A1C3NWG4_9ACTN</name>
<sequence length="270" mass="29003">MRPGISNGAPVGRDPADTPPVDRVPTGRAPADRSPDALTDRSLSIAVTVDVVLLTLRSGQLCVLVTQRNSPPFQDDWALPGGFVRVDEDLDSSARRQLAEETGVAASGHLEQLRTYGRPDRDPRARVVSVAYLALLPNLPPPPGADRDGPTARWWPVEDLGSADGPVLAFDHPTIVADGVERARSKLEYTPLAAAFCEEPFTLAELRRVYEAAWGAPLDPPNFRRKVLSAPGFVVPVGARAAPRGGGRPAELYRRGSATALHPPLLRRSV</sequence>
<dbReference type="InterPro" id="IPR036390">
    <property type="entry name" value="WH_DNA-bd_sf"/>
</dbReference>
<dbReference type="InterPro" id="IPR054105">
    <property type="entry name" value="WHD_NrtR"/>
</dbReference>
<dbReference type="InterPro" id="IPR000086">
    <property type="entry name" value="NUDIX_hydrolase_dom"/>
</dbReference>
<evidence type="ECO:0000256" key="1">
    <source>
        <dbReference type="SAM" id="MobiDB-lite"/>
    </source>
</evidence>
<evidence type="ECO:0000259" key="2">
    <source>
        <dbReference type="PROSITE" id="PS51462"/>
    </source>
</evidence>
<dbReference type="Gene3D" id="3.90.79.10">
    <property type="entry name" value="Nucleoside Triphosphate Pyrophosphohydrolase"/>
    <property type="match status" value="1"/>
</dbReference>
<dbReference type="EMBL" id="FLUV01000779">
    <property type="protein sequence ID" value="SBW20928.1"/>
    <property type="molecule type" value="Genomic_DNA"/>
</dbReference>
<dbReference type="Pfam" id="PF21906">
    <property type="entry name" value="WHD_NrtR"/>
    <property type="match status" value="1"/>
</dbReference>
<dbReference type="PROSITE" id="PS51462">
    <property type="entry name" value="NUDIX"/>
    <property type="match status" value="1"/>
</dbReference>
<dbReference type="InterPro" id="IPR015797">
    <property type="entry name" value="NUDIX_hydrolase-like_dom_sf"/>
</dbReference>
<proteinExistence type="predicted"/>
<dbReference type="Pfam" id="PF00293">
    <property type="entry name" value="NUDIX"/>
    <property type="match status" value="1"/>
</dbReference>